<evidence type="ECO:0000256" key="4">
    <source>
        <dbReference type="PROSITE-ProRule" id="PRU10141"/>
    </source>
</evidence>
<dbReference type="InterPro" id="IPR008271">
    <property type="entry name" value="Ser/Thr_kinase_AS"/>
</dbReference>
<feature type="domain" description="Protein kinase" evidence="6">
    <location>
        <begin position="27"/>
        <end position="288"/>
    </location>
</feature>
<dbReference type="RefSeq" id="XP_001307709.1">
    <property type="nucleotide sequence ID" value="XM_001307708.1"/>
</dbReference>
<dbReference type="SMART" id="SM00220">
    <property type="entry name" value="S_TKc"/>
    <property type="match status" value="1"/>
</dbReference>
<keyword evidence="7" id="KW-0418">Kinase</keyword>
<evidence type="ECO:0000256" key="1">
    <source>
        <dbReference type="ARBA" id="ARBA00022527"/>
    </source>
</evidence>
<dbReference type="Gene3D" id="1.10.510.10">
    <property type="entry name" value="Transferase(Phosphotransferase) domain 1"/>
    <property type="match status" value="1"/>
</dbReference>
<dbReference type="InterPro" id="IPR000719">
    <property type="entry name" value="Prot_kinase_dom"/>
</dbReference>
<dbReference type="KEGG" id="tva:4752522"/>
<dbReference type="eggNOG" id="KOG0192">
    <property type="taxonomic scope" value="Eukaryota"/>
</dbReference>
<dbReference type="GO" id="GO:0005737">
    <property type="term" value="C:cytoplasm"/>
    <property type="evidence" value="ECO:0000318"/>
    <property type="project" value="GO_Central"/>
</dbReference>
<dbReference type="InParanoid" id="A2FJY3"/>
<dbReference type="PANTHER" id="PTHR44329">
    <property type="entry name" value="SERINE/THREONINE-PROTEIN KINASE TNNI3K-RELATED"/>
    <property type="match status" value="1"/>
</dbReference>
<evidence type="ECO:0000256" key="3">
    <source>
        <dbReference type="ARBA" id="ARBA00022840"/>
    </source>
</evidence>
<evidence type="ECO:0000256" key="2">
    <source>
        <dbReference type="ARBA" id="ARBA00022741"/>
    </source>
</evidence>
<dbReference type="AlphaFoldDB" id="A2FJY3"/>
<evidence type="ECO:0000256" key="5">
    <source>
        <dbReference type="SAM" id="MobiDB-lite"/>
    </source>
</evidence>
<evidence type="ECO:0000259" key="6">
    <source>
        <dbReference type="PROSITE" id="PS50011"/>
    </source>
</evidence>
<reference evidence="7" key="1">
    <citation type="submission" date="2006-10" db="EMBL/GenBank/DDBJ databases">
        <authorList>
            <person name="Amadeo P."/>
            <person name="Zhao Q."/>
            <person name="Wortman J."/>
            <person name="Fraser-Liggett C."/>
            <person name="Carlton J."/>
        </authorList>
    </citation>
    <scope>NUCLEOTIDE SEQUENCE</scope>
    <source>
        <strain evidence="7">G3</strain>
    </source>
</reference>
<dbReference type="PRINTS" id="PR00109">
    <property type="entry name" value="TYRKINASE"/>
</dbReference>
<dbReference type="InterPro" id="IPR051681">
    <property type="entry name" value="Ser/Thr_Kinases-Pseudokinases"/>
</dbReference>
<evidence type="ECO:0000313" key="7">
    <source>
        <dbReference type="EMBL" id="EAX94779.1"/>
    </source>
</evidence>
<dbReference type="VEuPathDB" id="TrichDB:TVAG_058690"/>
<feature type="region of interest" description="Disordered" evidence="5">
    <location>
        <begin position="359"/>
        <end position="386"/>
    </location>
</feature>
<organism evidence="7 8">
    <name type="scientific">Trichomonas vaginalis (strain ATCC PRA-98 / G3)</name>
    <dbReference type="NCBI Taxonomy" id="412133"/>
    <lineage>
        <taxon>Eukaryota</taxon>
        <taxon>Metamonada</taxon>
        <taxon>Parabasalia</taxon>
        <taxon>Trichomonadida</taxon>
        <taxon>Trichomonadidae</taxon>
        <taxon>Trichomonas</taxon>
    </lineage>
</organism>
<dbReference type="GO" id="GO:0005524">
    <property type="term" value="F:ATP binding"/>
    <property type="evidence" value="ECO:0007669"/>
    <property type="project" value="UniProtKB-UniRule"/>
</dbReference>
<dbReference type="PROSITE" id="PS50011">
    <property type="entry name" value="PROTEIN_KINASE_DOM"/>
    <property type="match status" value="1"/>
</dbReference>
<dbReference type="SUPFAM" id="SSF56112">
    <property type="entry name" value="Protein kinase-like (PK-like)"/>
    <property type="match status" value="1"/>
</dbReference>
<keyword evidence="7" id="KW-0808">Transferase</keyword>
<dbReference type="PROSITE" id="PS00108">
    <property type="entry name" value="PROTEIN_KINASE_ST"/>
    <property type="match status" value="1"/>
</dbReference>
<dbReference type="InterPro" id="IPR017441">
    <property type="entry name" value="Protein_kinase_ATP_BS"/>
</dbReference>
<dbReference type="STRING" id="5722.A2FJY3"/>
<dbReference type="VEuPathDB" id="TrichDB:TVAGG3_0520650"/>
<dbReference type="InterPro" id="IPR011009">
    <property type="entry name" value="Kinase-like_dom_sf"/>
</dbReference>
<keyword evidence="1" id="KW-0723">Serine/threonine-protein kinase</keyword>
<dbReference type="InterPro" id="IPR001245">
    <property type="entry name" value="Ser-Thr/Tyr_kinase_cat_dom"/>
</dbReference>
<dbReference type="PROSITE" id="PS00107">
    <property type="entry name" value="PROTEIN_KINASE_ATP"/>
    <property type="match status" value="1"/>
</dbReference>
<dbReference type="GO" id="GO:0004674">
    <property type="term" value="F:protein serine/threonine kinase activity"/>
    <property type="evidence" value="ECO:0007669"/>
    <property type="project" value="UniProtKB-KW"/>
</dbReference>
<evidence type="ECO:0000313" key="8">
    <source>
        <dbReference type="Proteomes" id="UP000001542"/>
    </source>
</evidence>
<dbReference type="Pfam" id="PF00069">
    <property type="entry name" value="Pkinase"/>
    <property type="match status" value="1"/>
</dbReference>
<keyword evidence="2 4" id="KW-0547">Nucleotide-binding</keyword>
<dbReference type="PANTHER" id="PTHR44329:SF214">
    <property type="entry name" value="PROTEIN KINASE DOMAIN-CONTAINING PROTEIN"/>
    <property type="match status" value="1"/>
</dbReference>
<accession>A2FJY3</accession>
<sequence>MQEKDFPKTLIDLVKALPQYVRDLNDFKMDKQIGKGGFGEVWRAIDSKTKEEVAVKKLFVTKLGRKNLLTFIREIYTNAVSKDKYCIKLVGFTVIRPYSIITTFAKGGCLVDYIFPGFSKFDTLSPTRLTIIAMMIAHGLSAVQQQNIVHRDVKPANILLNENKHPLVCDFGVARIVDTENFMTRRSGTIIYMAPELYNERDYDTQVDVYSYAIMLWEMSEKKHAYDGYNKQMMDGVLSEGTDRPRFSKKTPKKLRDLISQCWDKDPTKRPTFAKICKMFATGKYGFDGFKSEEVIKEGKKIKETAKSKDPKQYCNVDEVIRQIEEMKNIPQNDDDDEEPEFLDDEAIDYVDFLDPSNKYRPNPEPISRNLNNAGSVSPGTSNSKPDQRLLMAAPHPQFFTHLHQVANSLEPENFEVFFQYTSGYIAKPQNEIVTTHVQYAYCEAMMKNNDFIDFCEKKSLFVNLPTQTESIIKRSLDLFGLFFCFRPNLVTQNHIRYIRFFLENQPSSMIIILSHFLQNLTEFQNFVQLFDILLLVCQKFFDIEEADMYIISLMNILESFPDYSNQRIDCFKSIFYYFTNSKHPNVLAAAYSAIATLYEPSMPLDIDLMCRHAMNADVCPAIASIFIKIYNRLPITKELIHCVLCMAHLSTDASILPLLLADYNQDAAVLMVKDDSWYETGLPDALDTYRLLLVLWKNMTARSHLLVMEKFPNLLAFLASNSDNFIIGSFCIILSPKYLEKGLIDRLDKAGFFTNFSNTLLNIRDSNTIIAAAMMYENMAKVCCANGYPQLALSIITAASAVRECFRNAAVALTALTVHKNVSLFLRQQKQFSDFMNNLKIFPDCAKYIQIISNNMQ</sequence>
<reference evidence="7" key="2">
    <citation type="journal article" date="2007" name="Science">
        <title>Draft genome sequence of the sexually transmitted pathogen Trichomonas vaginalis.</title>
        <authorList>
            <person name="Carlton J.M."/>
            <person name="Hirt R.P."/>
            <person name="Silva J.C."/>
            <person name="Delcher A.L."/>
            <person name="Schatz M."/>
            <person name="Zhao Q."/>
            <person name="Wortman J.R."/>
            <person name="Bidwell S.L."/>
            <person name="Alsmark U.C.M."/>
            <person name="Besteiro S."/>
            <person name="Sicheritz-Ponten T."/>
            <person name="Noel C.J."/>
            <person name="Dacks J.B."/>
            <person name="Foster P.G."/>
            <person name="Simillion C."/>
            <person name="Van de Peer Y."/>
            <person name="Miranda-Saavedra D."/>
            <person name="Barton G.J."/>
            <person name="Westrop G.D."/>
            <person name="Mueller S."/>
            <person name="Dessi D."/>
            <person name="Fiori P.L."/>
            <person name="Ren Q."/>
            <person name="Paulsen I."/>
            <person name="Zhang H."/>
            <person name="Bastida-Corcuera F.D."/>
            <person name="Simoes-Barbosa A."/>
            <person name="Brown M.T."/>
            <person name="Hayes R.D."/>
            <person name="Mukherjee M."/>
            <person name="Okumura C.Y."/>
            <person name="Schneider R."/>
            <person name="Smith A.J."/>
            <person name="Vanacova S."/>
            <person name="Villalvazo M."/>
            <person name="Haas B.J."/>
            <person name="Pertea M."/>
            <person name="Feldblyum T.V."/>
            <person name="Utterback T.R."/>
            <person name="Shu C.L."/>
            <person name="Osoegawa K."/>
            <person name="de Jong P.J."/>
            <person name="Hrdy I."/>
            <person name="Horvathova L."/>
            <person name="Zubacova Z."/>
            <person name="Dolezal P."/>
            <person name="Malik S.B."/>
            <person name="Logsdon J.M. Jr."/>
            <person name="Henze K."/>
            <person name="Gupta A."/>
            <person name="Wang C.C."/>
            <person name="Dunne R.L."/>
            <person name="Upcroft J.A."/>
            <person name="Upcroft P."/>
            <person name="White O."/>
            <person name="Salzberg S.L."/>
            <person name="Tang P."/>
            <person name="Chiu C.-H."/>
            <person name="Lee Y.-S."/>
            <person name="Embley T.M."/>
            <person name="Coombs G.H."/>
            <person name="Mottram J.C."/>
            <person name="Tachezy J."/>
            <person name="Fraser-Liggett C.M."/>
            <person name="Johnson P.J."/>
        </authorList>
    </citation>
    <scope>NUCLEOTIDE SEQUENCE [LARGE SCALE GENOMIC DNA]</scope>
    <source>
        <strain evidence="7">G3</strain>
    </source>
</reference>
<keyword evidence="3 4" id="KW-0067">ATP-binding</keyword>
<dbReference type="GO" id="GO:0007165">
    <property type="term" value="P:signal transduction"/>
    <property type="evidence" value="ECO:0000318"/>
    <property type="project" value="GO_Central"/>
</dbReference>
<feature type="compositionally biased region" description="Polar residues" evidence="5">
    <location>
        <begin position="369"/>
        <end position="385"/>
    </location>
</feature>
<gene>
    <name evidence="7" type="ORF">TVAG_058690</name>
</gene>
<dbReference type="GO" id="GO:0004672">
    <property type="term" value="F:protein kinase activity"/>
    <property type="evidence" value="ECO:0000318"/>
    <property type="project" value="GO_Central"/>
</dbReference>
<keyword evidence="8" id="KW-1185">Reference proteome</keyword>
<name>A2FJY3_TRIV3</name>
<dbReference type="EMBL" id="DS113838">
    <property type="protein sequence ID" value="EAX94779.1"/>
    <property type="molecule type" value="Genomic_DNA"/>
</dbReference>
<dbReference type="Proteomes" id="UP000001542">
    <property type="component" value="Unassembled WGS sequence"/>
</dbReference>
<proteinExistence type="predicted"/>
<feature type="binding site" evidence="4">
    <location>
        <position position="57"/>
    </location>
    <ligand>
        <name>ATP</name>
        <dbReference type="ChEBI" id="CHEBI:30616"/>
    </ligand>
</feature>
<dbReference type="SMR" id="A2FJY3"/>
<protein>
    <submittedName>
        <fullName evidence="7">TKL family protein kinase</fullName>
    </submittedName>
</protein>